<organism evidence="1 2">
    <name type="scientific">Venturia inaequalis</name>
    <name type="common">Apple scab fungus</name>
    <dbReference type="NCBI Taxonomy" id="5025"/>
    <lineage>
        <taxon>Eukaryota</taxon>
        <taxon>Fungi</taxon>
        <taxon>Dikarya</taxon>
        <taxon>Ascomycota</taxon>
        <taxon>Pezizomycotina</taxon>
        <taxon>Dothideomycetes</taxon>
        <taxon>Pleosporomycetidae</taxon>
        <taxon>Venturiales</taxon>
        <taxon>Venturiaceae</taxon>
        <taxon>Venturia</taxon>
    </lineage>
</organism>
<name>A0A8H3VX02_VENIN</name>
<reference evidence="1 2" key="1">
    <citation type="submission" date="2019-07" db="EMBL/GenBank/DDBJ databases">
        <title>Venturia inaequalis Genome Resource.</title>
        <authorList>
            <person name="Lichtner F.J."/>
        </authorList>
    </citation>
    <scope>NUCLEOTIDE SEQUENCE [LARGE SCALE GENOMIC DNA]</scope>
    <source>
        <strain evidence="1 2">DMI_063113</strain>
    </source>
</reference>
<comment type="caution">
    <text evidence="1">The sequence shown here is derived from an EMBL/GenBank/DDBJ whole genome shotgun (WGS) entry which is preliminary data.</text>
</comment>
<gene>
    <name evidence="1" type="ORF">EG327_010794</name>
</gene>
<accession>A0A8H3VX02</accession>
<dbReference type="EMBL" id="WNWR01000008">
    <property type="protein sequence ID" value="KAE9994354.1"/>
    <property type="molecule type" value="Genomic_DNA"/>
</dbReference>
<protein>
    <submittedName>
        <fullName evidence="1">Uncharacterized protein</fullName>
    </submittedName>
</protein>
<dbReference type="AlphaFoldDB" id="A0A8H3VX02"/>
<keyword evidence="2" id="KW-1185">Reference proteome</keyword>
<evidence type="ECO:0000313" key="1">
    <source>
        <dbReference type="EMBL" id="KAE9994354.1"/>
    </source>
</evidence>
<dbReference type="Proteomes" id="UP000490939">
    <property type="component" value="Unassembled WGS sequence"/>
</dbReference>
<sequence>MGNCVYMEDDDPVEHDILEGSLNRNLFSNNEYACQDQVERPVHRVPQSSGPTTWEGHGYNGGAPRPPLPNPIWIPDHPVIAPNVAAMNDALPDVCGRPIGLGQALECHWPGCSRRVCRNCMNRNINDFWTLMEAVWLAVCSDCKAFEGKRPHADYVRRRCLCVLNPGHFKFPGAQSQFCLQHMYRRWDEILRAARPEVNRRMQITFNEPRLIKKKGLENARAANARRAENRRRTNEIVAAGLPLGVQVLNPPIPILPQFLPRCPCGKKAGAGQHRVPTLAGGGMSNHIRTNQNDEIRSCASCYSHYDKATQQRDGRSVFQGMIPYRIPRPGARSHPCGPRYAITLNCPRDERTGWVRRGDWFW</sequence>
<evidence type="ECO:0000313" key="2">
    <source>
        <dbReference type="Proteomes" id="UP000490939"/>
    </source>
</evidence>
<proteinExistence type="predicted"/>